<keyword evidence="1" id="KW-1133">Transmembrane helix</keyword>
<proteinExistence type="predicted"/>
<evidence type="ECO:0000313" key="3">
    <source>
        <dbReference type="Proteomes" id="UP000192582"/>
    </source>
</evidence>
<name>A0A1W1UM13_9DEIO</name>
<keyword evidence="3" id="KW-1185">Reference proteome</keyword>
<evidence type="ECO:0000256" key="1">
    <source>
        <dbReference type="SAM" id="Phobius"/>
    </source>
</evidence>
<evidence type="ECO:0000313" key="2">
    <source>
        <dbReference type="EMBL" id="SMB81764.1"/>
    </source>
</evidence>
<reference evidence="2 3" key="1">
    <citation type="submission" date="2017-04" db="EMBL/GenBank/DDBJ databases">
        <authorList>
            <person name="Afonso C.L."/>
            <person name="Miller P.J."/>
            <person name="Scott M.A."/>
            <person name="Spackman E."/>
            <person name="Goraichik I."/>
            <person name="Dimitrov K.M."/>
            <person name="Suarez D.L."/>
            <person name="Swayne D.E."/>
        </authorList>
    </citation>
    <scope>NUCLEOTIDE SEQUENCE [LARGE SCALE GENOMIC DNA]</scope>
    <source>
        <strain evidence="2 3">KR-140</strain>
    </source>
</reference>
<dbReference type="AlphaFoldDB" id="A0A1W1UM13"/>
<feature type="transmembrane region" description="Helical" evidence="1">
    <location>
        <begin position="40"/>
        <end position="63"/>
    </location>
</feature>
<protein>
    <submittedName>
        <fullName evidence="2">Uncharacterized protein</fullName>
    </submittedName>
</protein>
<feature type="transmembrane region" description="Helical" evidence="1">
    <location>
        <begin position="6"/>
        <end position="28"/>
    </location>
</feature>
<dbReference type="Proteomes" id="UP000192582">
    <property type="component" value="Unassembled WGS sequence"/>
</dbReference>
<keyword evidence="1" id="KW-0812">Transmembrane</keyword>
<accession>A0A1W1UM13</accession>
<sequence>MNTDTMPTAFVVLRYIIGFISVILFFPFMQKAKVKNGRSYAILALFLAPFVGLLSLLVMLIMISRVNQAVFKPRGIKIGLLDPKF</sequence>
<dbReference type="EMBL" id="FWWU01000005">
    <property type="protein sequence ID" value="SMB81764.1"/>
    <property type="molecule type" value="Genomic_DNA"/>
</dbReference>
<organism evidence="2 3">
    <name type="scientific">Deinococcus hopiensis KR-140</name>
    <dbReference type="NCBI Taxonomy" id="695939"/>
    <lineage>
        <taxon>Bacteria</taxon>
        <taxon>Thermotogati</taxon>
        <taxon>Deinococcota</taxon>
        <taxon>Deinococci</taxon>
        <taxon>Deinococcales</taxon>
        <taxon>Deinococcaceae</taxon>
        <taxon>Deinococcus</taxon>
    </lineage>
</organism>
<gene>
    <name evidence="2" type="ORF">SAMN00790413_04711</name>
</gene>
<dbReference type="RefSeq" id="WP_139806510.1">
    <property type="nucleotide sequence ID" value="NZ_FWWU01000005.1"/>
</dbReference>
<keyword evidence="1" id="KW-0472">Membrane</keyword>